<keyword evidence="6 8" id="KW-0030">Aminoacyl-tRNA synthetase</keyword>
<dbReference type="GO" id="GO:0006437">
    <property type="term" value="P:tyrosyl-tRNA aminoacylation"/>
    <property type="evidence" value="ECO:0007669"/>
    <property type="project" value="InterPro"/>
</dbReference>
<dbReference type="VEuPathDB" id="FungiDB:ACLA_047690"/>
<feature type="compositionally biased region" description="Polar residues" evidence="9">
    <location>
        <begin position="436"/>
        <end position="449"/>
    </location>
</feature>
<dbReference type="GO" id="GO:0005739">
    <property type="term" value="C:mitochondrion"/>
    <property type="evidence" value="ECO:0007669"/>
    <property type="project" value="TreeGrafter"/>
</dbReference>
<dbReference type="SUPFAM" id="SSF55174">
    <property type="entry name" value="Alpha-L RNA-binding motif"/>
    <property type="match status" value="1"/>
</dbReference>
<dbReference type="PANTHER" id="PTHR11766:SF0">
    <property type="entry name" value="TYROSINE--TRNA LIGASE, MITOCHONDRIAL"/>
    <property type="match status" value="1"/>
</dbReference>
<dbReference type="Gene3D" id="1.10.240.10">
    <property type="entry name" value="Tyrosyl-Transfer RNA Synthetase"/>
    <property type="match status" value="1"/>
</dbReference>
<dbReference type="NCBIfam" id="TIGR00234">
    <property type="entry name" value="tyrS"/>
    <property type="match status" value="1"/>
</dbReference>
<dbReference type="FunFam" id="3.40.50.620:FF:000227">
    <property type="entry name" value="Tyrosine--tRNA ligase"/>
    <property type="match status" value="1"/>
</dbReference>
<dbReference type="InterPro" id="IPR032005">
    <property type="entry name" value="TyrRSs_C"/>
</dbReference>
<evidence type="ECO:0000256" key="6">
    <source>
        <dbReference type="ARBA" id="ARBA00023146"/>
    </source>
</evidence>
<gene>
    <name evidence="11" type="ORF">ACLA_047690</name>
</gene>
<dbReference type="InterPro" id="IPR002305">
    <property type="entry name" value="aa-tRNA-synth_Ic"/>
</dbReference>
<evidence type="ECO:0000313" key="11">
    <source>
        <dbReference type="EMBL" id="EAW10300.1"/>
    </source>
</evidence>
<dbReference type="GO" id="GO:0005524">
    <property type="term" value="F:ATP binding"/>
    <property type="evidence" value="ECO:0007669"/>
    <property type="project" value="UniProtKB-KW"/>
</dbReference>
<evidence type="ECO:0000256" key="1">
    <source>
        <dbReference type="ARBA" id="ARBA00005594"/>
    </source>
</evidence>
<evidence type="ECO:0000256" key="9">
    <source>
        <dbReference type="SAM" id="MobiDB-lite"/>
    </source>
</evidence>
<dbReference type="RefSeq" id="XP_001271726.1">
    <property type="nucleotide sequence ID" value="XM_001271725.1"/>
</dbReference>
<evidence type="ECO:0000313" key="12">
    <source>
        <dbReference type="Proteomes" id="UP000006701"/>
    </source>
</evidence>
<evidence type="ECO:0000256" key="3">
    <source>
        <dbReference type="ARBA" id="ARBA00022741"/>
    </source>
</evidence>
<dbReference type="FunFam" id="1.10.240.10:FF:000001">
    <property type="entry name" value="Tyrosine--tRNA ligase"/>
    <property type="match status" value="1"/>
</dbReference>
<dbReference type="Proteomes" id="UP000006701">
    <property type="component" value="Unassembled WGS sequence"/>
</dbReference>
<dbReference type="InterPro" id="IPR001412">
    <property type="entry name" value="aa-tRNA-synth_I_CS"/>
</dbReference>
<dbReference type="OMA" id="TKIHYQL"/>
<dbReference type="STRING" id="344612.A1CHE5"/>
<dbReference type="OrthoDB" id="337870at2759"/>
<reference evidence="11 12" key="1">
    <citation type="journal article" date="2008" name="PLoS Genet.">
        <title>Genomic islands in the pathogenic filamentous fungus Aspergillus fumigatus.</title>
        <authorList>
            <person name="Fedorova N.D."/>
            <person name="Khaldi N."/>
            <person name="Joardar V.S."/>
            <person name="Maiti R."/>
            <person name="Amedeo P."/>
            <person name="Anderson M.J."/>
            <person name="Crabtree J."/>
            <person name="Silva J.C."/>
            <person name="Badger J.H."/>
            <person name="Albarraq A."/>
            <person name="Angiuoli S."/>
            <person name="Bussey H."/>
            <person name="Bowyer P."/>
            <person name="Cotty P.J."/>
            <person name="Dyer P.S."/>
            <person name="Egan A."/>
            <person name="Galens K."/>
            <person name="Fraser-Liggett C.M."/>
            <person name="Haas B.J."/>
            <person name="Inman J.M."/>
            <person name="Kent R."/>
            <person name="Lemieux S."/>
            <person name="Malavazi I."/>
            <person name="Orvis J."/>
            <person name="Roemer T."/>
            <person name="Ronning C.M."/>
            <person name="Sundaram J.P."/>
            <person name="Sutton G."/>
            <person name="Turner G."/>
            <person name="Venter J.C."/>
            <person name="White O.R."/>
            <person name="Whitty B.R."/>
            <person name="Youngman P."/>
            <person name="Wolfe K.H."/>
            <person name="Goldman G.H."/>
            <person name="Wortman J.R."/>
            <person name="Jiang B."/>
            <person name="Denning D.W."/>
            <person name="Nierman W.C."/>
        </authorList>
    </citation>
    <scope>NUCLEOTIDE SEQUENCE [LARGE SCALE GENOMIC DNA]</scope>
    <source>
        <strain evidence="12">ATCC 1007 / CBS 513.65 / DSM 816 / NCTC 3887 / NRRL 1</strain>
    </source>
</reference>
<dbReference type="GO" id="GO:0003723">
    <property type="term" value="F:RNA binding"/>
    <property type="evidence" value="ECO:0007669"/>
    <property type="project" value="InterPro"/>
</dbReference>
<dbReference type="SUPFAM" id="SSF52374">
    <property type="entry name" value="Nucleotidylyl transferase"/>
    <property type="match status" value="1"/>
</dbReference>
<dbReference type="InterPro" id="IPR036986">
    <property type="entry name" value="S4_RNA-bd_sf"/>
</dbReference>
<dbReference type="AlphaFoldDB" id="A1CHE5"/>
<dbReference type="Pfam" id="PF16714">
    <property type="entry name" value="TyrRSs_C"/>
    <property type="match status" value="1"/>
</dbReference>
<keyword evidence="4 8" id="KW-0067">ATP-binding</keyword>
<feature type="region of interest" description="Disordered" evidence="9">
    <location>
        <begin position="435"/>
        <end position="482"/>
    </location>
</feature>
<feature type="compositionally biased region" description="Basic and acidic residues" evidence="9">
    <location>
        <begin position="601"/>
        <end position="622"/>
    </location>
</feature>
<sequence length="622" mass="69938">MKPHLRTLPCAGRLRTPTILPSVRQTVHGARSYVRTSENARTILISSRATGATSPHVLEQRRCITQKHIQKMKEGKEQWHQWARQIKAGKRKSFIRHLEERGLIHDVVGERDLLERIFTEKRAGIYVGIDPTAPSLHVGHMLPFIILAWGYVWGLPVTYLIGGATSKVGDPTGRLKGREQMNASVRKANMANMHMQLKKLGVSAELYGVEHGYKKERFWKRALANNSIWWNGTAFIDVLRDLGNHVRLGPMLGRETVKNRLAKGDGMSFAEFSYPLMQAWDWWVLFRKGVQVQVGGSDQYGNILFGMEAVKMISKNTPIEEDQNPLEDDLDKPIGFTTPLLTAPNGEKFGKSAGNAVWLDKDMTSTFELYQFFVRTPDDVVESYLKMFTFLPLPKIAEIMAEQIQDPSKRVAQHTLAHEFLWLVHGKKEADAVATQHRQLFRSRTSTAEPTPLPKVSSPPSSHANSPTAGFVNPQSGNKYAPQTNFANMGSPHVTLPRSLVFNQPFHKILWHAGLVASKSEGHRIVANKGAYVGSRPGDSGPMSDDLAFTPIETWLPEKTEQYIIDGELLLLKLGKWKFRIVKIISDEEFKERGLTAPGWEPERSEAESESDAQKKANEKSA</sequence>
<keyword evidence="3 8" id="KW-0547">Nucleotide-binding</keyword>
<dbReference type="InterPro" id="IPR014729">
    <property type="entry name" value="Rossmann-like_a/b/a_fold"/>
</dbReference>
<feature type="compositionally biased region" description="Polar residues" evidence="9">
    <location>
        <begin position="458"/>
        <end position="482"/>
    </location>
</feature>
<keyword evidence="2 8" id="KW-0436">Ligase</keyword>
<dbReference type="EC" id="6.1.1.1" evidence="8"/>
<dbReference type="CDD" id="cd00805">
    <property type="entry name" value="TyrRS_core"/>
    <property type="match status" value="1"/>
</dbReference>
<feature type="region of interest" description="Disordered" evidence="9">
    <location>
        <begin position="595"/>
        <end position="622"/>
    </location>
</feature>
<dbReference type="InterPro" id="IPR002307">
    <property type="entry name" value="Tyr-tRNA-ligase"/>
</dbReference>
<dbReference type="GO" id="GO:0004831">
    <property type="term" value="F:tyrosine-tRNA ligase activity"/>
    <property type="evidence" value="ECO:0007669"/>
    <property type="project" value="UniProtKB-EC"/>
</dbReference>
<feature type="domain" description="Tyrosyl-tRNA synthetase C-terminal" evidence="10">
    <location>
        <begin position="485"/>
        <end position="601"/>
    </location>
</feature>
<dbReference type="PANTHER" id="PTHR11766">
    <property type="entry name" value="TYROSYL-TRNA SYNTHETASE"/>
    <property type="match status" value="1"/>
</dbReference>
<evidence type="ECO:0000259" key="10">
    <source>
        <dbReference type="Pfam" id="PF16714"/>
    </source>
</evidence>
<dbReference type="KEGG" id="act:ACLA_047690"/>
<dbReference type="PROSITE" id="PS00178">
    <property type="entry name" value="AA_TRNA_LIGASE_I"/>
    <property type="match status" value="1"/>
</dbReference>
<dbReference type="Pfam" id="PF00579">
    <property type="entry name" value="tRNA-synt_1b"/>
    <property type="match status" value="1"/>
</dbReference>
<dbReference type="InterPro" id="IPR024088">
    <property type="entry name" value="Tyr-tRNA-ligase_bac-type"/>
</dbReference>
<protein>
    <recommendedName>
        <fullName evidence="8">Tyrosine--tRNA ligase</fullName>
        <ecNumber evidence="8">6.1.1.1</ecNumber>
    </recommendedName>
    <alternativeName>
        <fullName evidence="8">Tyrosyl-tRNA synthetase</fullName>
    </alternativeName>
</protein>
<dbReference type="eggNOG" id="KOG2623">
    <property type="taxonomic scope" value="Eukaryota"/>
</dbReference>
<dbReference type="GeneID" id="4704257"/>
<dbReference type="GO" id="GO:0005829">
    <property type="term" value="C:cytosol"/>
    <property type="evidence" value="ECO:0007669"/>
    <property type="project" value="TreeGrafter"/>
</dbReference>
<comment type="similarity">
    <text evidence="1 8">Belongs to the class-I aminoacyl-tRNA synthetase family.</text>
</comment>
<dbReference type="Gene3D" id="3.40.50.620">
    <property type="entry name" value="HUPs"/>
    <property type="match status" value="1"/>
</dbReference>
<accession>A1CHE5</accession>
<dbReference type="PRINTS" id="PR01040">
    <property type="entry name" value="TRNASYNTHTYR"/>
</dbReference>
<comment type="catalytic activity">
    <reaction evidence="7 8">
        <text>tRNA(Tyr) + L-tyrosine + ATP = L-tyrosyl-tRNA(Tyr) + AMP + diphosphate + H(+)</text>
        <dbReference type="Rhea" id="RHEA:10220"/>
        <dbReference type="Rhea" id="RHEA-COMP:9706"/>
        <dbReference type="Rhea" id="RHEA-COMP:9707"/>
        <dbReference type="ChEBI" id="CHEBI:15378"/>
        <dbReference type="ChEBI" id="CHEBI:30616"/>
        <dbReference type="ChEBI" id="CHEBI:33019"/>
        <dbReference type="ChEBI" id="CHEBI:58315"/>
        <dbReference type="ChEBI" id="CHEBI:78442"/>
        <dbReference type="ChEBI" id="CHEBI:78536"/>
        <dbReference type="ChEBI" id="CHEBI:456215"/>
        <dbReference type="EC" id="6.1.1.1"/>
    </reaction>
</comment>
<evidence type="ECO:0000256" key="5">
    <source>
        <dbReference type="ARBA" id="ARBA00022917"/>
    </source>
</evidence>
<evidence type="ECO:0000256" key="8">
    <source>
        <dbReference type="RuleBase" id="RU361234"/>
    </source>
</evidence>
<organism evidence="11 12">
    <name type="scientific">Aspergillus clavatus (strain ATCC 1007 / CBS 513.65 / DSM 816 / NCTC 3887 / NRRL 1 / QM 1276 / 107)</name>
    <dbReference type="NCBI Taxonomy" id="344612"/>
    <lineage>
        <taxon>Eukaryota</taxon>
        <taxon>Fungi</taxon>
        <taxon>Dikarya</taxon>
        <taxon>Ascomycota</taxon>
        <taxon>Pezizomycotina</taxon>
        <taxon>Eurotiomycetes</taxon>
        <taxon>Eurotiomycetidae</taxon>
        <taxon>Eurotiales</taxon>
        <taxon>Aspergillaceae</taxon>
        <taxon>Aspergillus</taxon>
        <taxon>Aspergillus subgen. Fumigati</taxon>
    </lineage>
</organism>
<evidence type="ECO:0000256" key="2">
    <source>
        <dbReference type="ARBA" id="ARBA00022598"/>
    </source>
</evidence>
<keyword evidence="5 8" id="KW-0648">Protein biosynthesis</keyword>
<name>A1CHE5_ASPCL</name>
<dbReference type="EMBL" id="DS027054">
    <property type="protein sequence ID" value="EAW10300.1"/>
    <property type="molecule type" value="Genomic_DNA"/>
</dbReference>
<proteinExistence type="inferred from homology"/>
<evidence type="ECO:0000256" key="7">
    <source>
        <dbReference type="ARBA" id="ARBA00048248"/>
    </source>
</evidence>
<dbReference type="HOGENOM" id="CLU_024003_4_0_1"/>
<evidence type="ECO:0000256" key="4">
    <source>
        <dbReference type="ARBA" id="ARBA00022840"/>
    </source>
</evidence>
<dbReference type="Gene3D" id="3.10.290.10">
    <property type="entry name" value="RNA-binding S4 domain"/>
    <property type="match status" value="1"/>
</dbReference>
<keyword evidence="12" id="KW-1185">Reference proteome</keyword>